<feature type="compositionally biased region" description="Low complexity" evidence="7">
    <location>
        <begin position="437"/>
        <end position="451"/>
    </location>
</feature>
<dbReference type="OrthoDB" id="291911at2"/>
<feature type="signal peptide" evidence="6">
    <location>
        <begin position="1"/>
        <end position="30"/>
    </location>
</feature>
<feature type="compositionally biased region" description="Polar residues" evidence="7">
    <location>
        <begin position="452"/>
        <end position="462"/>
    </location>
</feature>
<keyword evidence="10" id="KW-1185">Reference proteome</keyword>
<accession>A0A1Q2MAD6</accession>
<protein>
    <recommendedName>
        <fullName evidence="6">Serine protease</fullName>
        <ecNumber evidence="6">3.4.21.-</ecNumber>
    </recommendedName>
</protein>
<comment type="similarity">
    <text evidence="1 6">Belongs to the peptidase S1B family.</text>
</comment>
<evidence type="ECO:0000259" key="8">
    <source>
        <dbReference type="Pfam" id="PF23759"/>
    </source>
</evidence>
<dbReference type="RefSeq" id="WP_146681999.1">
    <property type="nucleotide sequence ID" value="NZ_CP019646.1"/>
</dbReference>
<evidence type="ECO:0000256" key="1">
    <source>
        <dbReference type="ARBA" id="ARBA00008764"/>
    </source>
</evidence>
<dbReference type="Gene3D" id="2.40.10.10">
    <property type="entry name" value="Trypsin-like serine proteases"/>
    <property type="match status" value="2"/>
</dbReference>
<feature type="region of interest" description="Disordered" evidence="7">
    <location>
        <begin position="431"/>
        <end position="464"/>
    </location>
</feature>
<dbReference type="PROSITE" id="PS00134">
    <property type="entry name" value="TRYPSIN_HIS"/>
    <property type="match status" value="1"/>
</dbReference>
<evidence type="ECO:0000313" key="9">
    <source>
        <dbReference type="EMBL" id="AQQ69685.1"/>
    </source>
</evidence>
<sequence precursor="true">MNSGFILSPRALLPAVLICGVLCSAGSALPAKSRDVNITHNPDQMYVLVSGGEKSAASVQGQNGTDVDIPEGAWATSEILINSAPSDAVVSGVDVHYEIVHSYVLDLTVDLSDGDLNVEYNLWDGNFGSGGISETETGIAAFNGRPVNQYWFLWAIDNYAGDYGYIDSWWIKIYYSGSGAAPEHDDCAGAIAVTESAAYSGSTAGATGTQTSSCGDNDTNDVWHVFTPAAAGLYSLSLCGSSFDTTLAVYDECGGAELACNDDSCEYQSMLTLQLNAGEDYYIRIAGYGGETGSYTLVVEPVSAVLNDDCANAAVIAEDSPTAGSTIGATGSFESSCASHDFYDVWYSYTPSQSGTAAIEIQSGSFDTTLSVWDGCGGAELACNDDHGEGGLSAVELFVQGGTEYLIRVAGYGYAVGDFTLLVSRQVCEPPAPAQQPGPADGQTAAAAETELSWSAPQSAAAQGSEEPIKGVIYGSDDRLDYYQISDPDIIPLADSTAVIVSPGNLADNGDGTFTLPATTLGQWYEALDPLGSGNPLCPDEPYINQPAPGKCSAFLVEPDIVVTAGHCAAGGSCSALAFVFGFVMLDADAARITVDMDDVYYCSEIIETVETYNDDWAIVRLDRPVSGREPLTLSRSGIIPDAQPVFAIGSPYGLPLKLSSSANVMENSMPEYFQANLDVLAGNSGSPVFNAVTLEVEGILVRGNEDFSASSSCDSSYVCPDSGCPEWEEVTRTSRFLDTLYPVLYDVYFDSVSPPEQLICENTNETSCDPTPDGSILELCQTYYWQVVTKTKCGETAGDIWSFRVESVPGDFDDDCSVDSTDFSLMADSWLSAAGVYDIAPLPDGDGVVDLLDLALFARDWLAELAGI</sequence>
<evidence type="ECO:0000256" key="2">
    <source>
        <dbReference type="ARBA" id="ARBA00022670"/>
    </source>
</evidence>
<feature type="domain" description="T9SS-like galactose binding" evidence="8">
    <location>
        <begin position="307"/>
        <end position="410"/>
    </location>
</feature>
<evidence type="ECO:0000256" key="3">
    <source>
        <dbReference type="ARBA" id="ARBA00022729"/>
    </source>
</evidence>
<dbReference type="EMBL" id="CP019646">
    <property type="protein sequence ID" value="AQQ69685.1"/>
    <property type="molecule type" value="Genomic_DNA"/>
</dbReference>
<dbReference type="STRING" id="1851148.SMSP2_00015"/>
<dbReference type="KEGG" id="pbas:SMSP2_00015"/>
<organism evidence="9 10">
    <name type="scientific">Limihaloglobus sulfuriphilus</name>
    <dbReference type="NCBI Taxonomy" id="1851148"/>
    <lineage>
        <taxon>Bacteria</taxon>
        <taxon>Pseudomonadati</taxon>
        <taxon>Planctomycetota</taxon>
        <taxon>Phycisphaerae</taxon>
        <taxon>Sedimentisphaerales</taxon>
        <taxon>Sedimentisphaeraceae</taxon>
        <taxon>Limihaloglobus</taxon>
    </lineage>
</organism>
<dbReference type="GO" id="GO:0004252">
    <property type="term" value="F:serine-type endopeptidase activity"/>
    <property type="evidence" value="ECO:0007669"/>
    <property type="project" value="InterPro"/>
</dbReference>
<dbReference type="SUPFAM" id="SSF49785">
    <property type="entry name" value="Galactose-binding domain-like"/>
    <property type="match status" value="1"/>
</dbReference>
<evidence type="ECO:0000256" key="4">
    <source>
        <dbReference type="ARBA" id="ARBA00022801"/>
    </source>
</evidence>
<dbReference type="SUPFAM" id="SSF50494">
    <property type="entry name" value="Trypsin-like serine proteases"/>
    <property type="match status" value="1"/>
</dbReference>
<dbReference type="InterPro" id="IPR008256">
    <property type="entry name" value="Peptidase_S1B"/>
</dbReference>
<evidence type="ECO:0000256" key="5">
    <source>
        <dbReference type="ARBA" id="ARBA00022825"/>
    </source>
</evidence>
<evidence type="ECO:0000256" key="7">
    <source>
        <dbReference type="SAM" id="MobiDB-lite"/>
    </source>
</evidence>
<gene>
    <name evidence="9" type="ORF">SMSP2_00015</name>
</gene>
<keyword evidence="2 6" id="KW-0645">Protease</keyword>
<dbReference type="InterPro" id="IPR009003">
    <property type="entry name" value="Peptidase_S1_PA"/>
</dbReference>
<dbReference type="AlphaFoldDB" id="A0A1Q2MAD6"/>
<evidence type="ECO:0000256" key="6">
    <source>
        <dbReference type="RuleBase" id="RU004296"/>
    </source>
</evidence>
<keyword evidence="3 6" id="KW-0732">Signal</keyword>
<dbReference type="PRINTS" id="PR00839">
    <property type="entry name" value="V8PROTEASE"/>
</dbReference>
<keyword evidence="4 6" id="KW-0378">Hydrolase</keyword>
<feature type="chain" id="PRO_5011814951" description="Serine protease" evidence="6">
    <location>
        <begin position="31"/>
        <end position="869"/>
    </location>
</feature>
<evidence type="ECO:0000313" key="10">
    <source>
        <dbReference type="Proteomes" id="UP000188181"/>
    </source>
</evidence>
<name>A0A1Q2MAD6_9BACT</name>
<proteinExistence type="inferred from homology"/>
<feature type="domain" description="T9SS-like galactose binding" evidence="8">
    <location>
        <begin position="185"/>
        <end position="286"/>
    </location>
</feature>
<dbReference type="Gene3D" id="2.60.120.380">
    <property type="match status" value="2"/>
</dbReference>
<reference evidence="10" key="1">
    <citation type="submission" date="2017-02" db="EMBL/GenBank/DDBJ databases">
        <title>Comparative genomics and description of representatives of a novel lineage of planctomycetes thriving in anoxic sediments.</title>
        <authorList>
            <person name="Spring S."/>
            <person name="Bunk B."/>
            <person name="Sproer C."/>
        </authorList>
    </citation>
    <scope>NUCLEOTIDE SEQUENCE [LARGE SCALE GENOMIC DNA]</scope>
    <source>
        <strain evidence="10">SM-Chi-D1</strain>
    </source>
</reference>
<dbReference type="InterPro" id="IPR056600">
    <property type="entry name" value="GBD_T9SS_assoc"/>
</dbReference>
<keyword evidence="5 6" id="KW-0720">Serine protease</keyword>
<dbReference type="InterPro" id="IPR008979">
    <property type="entry name" value="Galactose-bd-like_sf"/>
</dbReference>
<dbReference type="Pfam" id="PF23759">
    <property type="entry name" value="GBD_T9SS_assoc"/>
    <property type="match status" value="2"/>
</dbReference>
<dbReference type="InterPro" id="IPR043504">
    <property type="entry name" value="Peptidase_S1_PA_chymotrypsin"/>
</dbReference>
<dbReference type="Gene3D" id="2.60.120.260">
    <property type="entry name" value="Galactose-binding domain-like"/>
    <property type="match status" value="1"/>
</dbReference>
<dbReference type="Proteomes" id="UP000188181">
    <property type="component" value="Chromosome"/>
</dbReference>
<dbReference type="Pfam" id="PF13365">
    <property type="entry name" value="Trypsin_2"/>
    <property type="match status" value="1"/>
</dbReference>
<dbReference type="InterPro" id="IPR018114">
    <property type="entry name" value="TRYPSIN_HIS"/>
</dbReference>
<dbReference type="GO" id="GO:0006508">
    <property type="term" value="P:proteolysis"/>
    <property type="evidence" value="ECO:0007669"/>
    <property type="project" value="UniProtKB-KW"/>
</dbReference>
<dbReference type="EC" id="3.4.21.-" evidence="6"/>